<dbReference type="KEGG" id="bcen:DM39_603"/>
<dbReference type="Pfam" id="PF09977">
    <property type="entry name" value="Tad_C"/>
    <property type="match status" value="1"/>
</dbReference>
<evidence type="ECO:0000259" key="4">
    <source>
        <dbReference type="Pfam" id="PF13400"/>
    </source>
</evidence>
<name>A0AAN0RT39_9BURK</name>
<evidence type="ECO:0000313" key="6">
    <source>
        <dbReference type="Proteomes" id="UP000029413"/>
    </source>
</evidence>
<sequence>MKNHEQQCVRGKSGRTNQAIRRVASRRHQQGSLAITGAIVLSVAVILLLGAIYLGIAYSQRRQLQAAADMAALSAVQQINSDPGCTGIALSTANAVAQVNGYAATNPAPVVQCGYWQPSSQPGGSFSQTVPSGSQANAVSVTLSAPISYFGGMDTVHATARNLVQDTFSLSSTLATLNGGILNQLLNGLLGGIFGGQKFNLALKLGDYQNLAAVGLNVLDIATAINAGSVNGALNTDVTLAQLIQAEIAAAMKEGVADVNLNVLRAILAKIGVNGGPTLQLGNLLGLSTANGAQAVDASVSALSLLTTALETAYVSANGVSIANGTNFLKVPLAIHIPSNPLLTANVSAYIQLIQPPTIASGPPGKNASGQYYTFATSAVGKVFLTVQLSLLSFGGGSALQVNLPIWLFVGPSTAGLAAVNCTAANRSATIDVRPGVLGLYIGGSMSSPPNFNAGTGAVTSGGASAPIIQVLNLIPGLPPLLSVSAGGSNGLSVPLTSQAQTLQFSYPMSSNPSSWTPNSSSSPPYSQTASTNLIASTGSLLQTVLTQLSNPNNLDVSVAGLHLTVVSEIVAAVSPILTGILAPVFVVLNSLVTPLLQLLGLQVGSATVQNFPQAITCSPSLVQ</sequence>
<feature type="transmembrane region" description="Helical" evidence="2">
    <location>
        <begin position="31"/>
        <end position="56"/>
    </location>
</feature>
<keyword evidence="6" id="KW-1185">Reference proteome</keyword>
<keyword evidence="2" id="KW-1133">Transmembrane helix</keyword>
<proteinExistence type="predicted"/>
<evidence type="ECO:0000256" key="2">
    <source>
        <dbReference type="SAM" id="Phobius"/>
    </source>
</evidence>
<evidence type="ECO:0000256" key="1">
    <source>
        <dbReference type="SAM" id="MobiDB-lite"/>
    </source>
</evidence>
<protein>
    <submittedName>
        <fullName evidence="5">Tad-like Flp pilus-assembly family protein</fullName>
    </submittedName>
</protein>
<feature type="region of interest" description="Disordered" evidence="1">
    <location>
        <begin position="509"/>
        <end position="529"/>
    </location>
</feature>
<organism evidence="5 6">
    <name type="scientific">Burkholderia cenocepacia</name>
    <dbReference type="NCBI Taxonomy" id="95486"/>
    <lineage>
        <taxon>Bacteria</taxon>
        <taxon>Pseudomonadati</taxon>
        <taxon>Pseudomonadota</taxon>
        <taxon>Betaproteobacteria</taxon>
        <taxon>Burkholderiales</taxon>
        <taxon>Burkholderiaceae</taxon>
        <taxon>Burkholderia</taxon>
        <taxon>Burkholderia cepacia complex</taxon>
    </lineage>
</organism>
<dbReference type="InterPro" id="IPR028087">
    <property type="entry name" value="Tad_N"/>
</dbReference>
<dbReference type="Proteomes" id="UP000029413">
    <property type="component" value="Chromosome 1"/>
</dbReference>
<feature type="domain" description="Putative Flp pilus-assembly TadG-like N-terminal" evidence="4">
    <location>
        <begin position="34"/>
        <end position="78"/>
    </location>
</feature>
<feature type="domain" description="DUF2134" evidence="3">
    <location>
        <begin position="88"/>
        <end position="153"/>
    </location>
</feature>
<dbReference type="InterPro" id="IPR018705">
    <property type="entry name" value="DUF2134_membrane"/>
</dbReference>
<gene>
    <name evidence="5" type="ORF">DM39_603</name>
</gene>
<keyword evidence="2" id="KW-0812">Transmembrane</keyword>
<reference evidence="5 6" key="1">
    <citation type="submission" date="2014-05" db="EMBL/GenBank/DDBJ databases">
        <authorList>
            <person name="Bishop-Lilly K.A."/>
            <person name="Broomall S.M."/>
            <person name="Chain P.S."/>
            <person name="Chertkov O."/>
            <person name="Coyne S.R."/>
            <person name="Daligault H.E."/>
            <person name="Davenport K.W."/>
            <person name="Erkkila T."/>
            <person name="Frey K.G."/>
            <person name="Gibbons H.S."/>
            <person name="Gu W."/>
            <person name="Jaissle J."/>
            <person name="Johnson S.L."/>
            <person name="Koroleva G.I."/>
            <person name="Ladner J.T."/>
            <person name="Lo C.-C."/>
            <person name="Minogue T.D."/>
            <person name="Munk C."/>
            <person name="Palacios G.F."/>
            <person name="Redden C.L."/>
            <person name="Rosenzweig C.N."/>
            <person name="Scholz M.B."/>
            <person name="Teshima H."/>
            <person name="Xu Y."/>
        </authorList>
    </citation>
    <scope>NUCLEOTIDE SEQUENCE [LARGE SCALE GENOMIC DNA]</scope>
    <source>
        <strain evidence="5 6">DDS 22E-1</strain>
    </source>
</reference>
<feature type="compositionally biased region" description="Low complexity" evidence="1">
    <location>
        <begin position="509"/>
        <end position="527"/>
    </location>
</feature>
<accession>A0AAN0RT39</accession>
<dbReference type="EMBL" id="CP007783">
    <property type="protein sequence ID" value="AIO33447.1"/>
    <property type="molecule type" value="Genomic_DNA"/>
</dbReference>
<dbReference type="Pfam" id="PF13400">
    <property type="entry name" value="Tad"/>
    <property type="match status" value="1"/>
</dbReference>
<evidence type="ECO:0000313" key="5">
    <source>
        <dbReference type="EMBL" id="AIO33447.1"/>
    </source>
</evidence>
<evidence type="ECO:0000259" key="3">
    <source>
        <dbReference type="Pfam" id="PF09977"/>
    </source>
</evidence>
<keyword evidence="2" id="KW-0472">Membrane</keyword>
<dbReference type="AlphaFoldDB" id="A0AAN0RT39"/>